<keyword evidence="1" id="KW-1133">Transmembrane helix</keyword>
<dbReference type="OrthoDB" id="275278at2759"/>
<evidence type="ECO:0000313" key="2">
    <source>
        <dbReference type="EMBL" id="PWA87061.1"/>
    </source>
</evidence>
<dbReference type="AlphaFoldDB" id="A0A2U1PMR8"/>
<feature type="transmembrane region" description="Helical" evidence="1">
    <location>
        <begin position="800"/>
        <end position="822"/>
    </location>
</feature>
<organism evidence="2 3">
    <name type="scientific">Artemisia annua</name>
    <name type="common">Sweet wormwood</name>
    <dbReference type="NCBI Taxonomy" id="35608"/>
    <lineage>
        <taxon>Eukaryota</taxon>
        <taxon>Viridiplantae</taxon>
        <taxon>Streptophyta</taxon>
        <taxon>Embryophyta</taxon>
        <taxon>Tracheophyta</taxon>
        <taxon>Spermatophyta</taxon>
        <taxon>Magnoliopsida</taxon>
        <taxon>eudicotyledons</taxon>
        <taxon>Gunneridae</taxon>
        <taxon>Pentapetalae</taxon>
        <taxon>asterids</taxon>
        <taxon>campanulids</taxon>
        <taxon>Asterales</taxon>
        <taxon>Asteraceae</taxon>
        <taxon>Asteroideae</taxon>
        <taxon>Anthemideae</taxon>
        <taxon>Artemisiinae</taxon>
        <taxon>Artemisia</taxon>
    </lineage>
</organism>
<dbReference type="PANTHER" id="PTHR14009">
    <property type="entry name" value="LEUCINE ZIPPER-EF-HAND CONTAINING TRANSMEMBRANE PROTEIN"/>
    <property type="match status" value="1"/>
</dbReference>
<accession>A0A2U1PMR8</accession>
<sequence>MDVSQFHALPNTCCSSQFKSLNLGVSCKHTKFRFYHKNLADLDHIPFKRVRLRKKYKIRHSLLEGESVHSSSRLVDPQLYCLTCHKSRRAGHIFPFATADDGLTVNASPQASTSGDVEDLRIKQDQPLKHEDYNIALVQSLHDAARVFELAIRGQNSWSKLSWFSFFWLGVDQNAHLQTLSYQASVYSFLLAAYQISSRGNGKNRDIKAFIQESLSQLSATLESVIKDALSDKQPEFCEWFWSQQVPIAVSTFVSYFEEDQQFSDLTGINKGISSSSMDASGKSLPIFVLSLIAAIQELGPTKLSSTQFYSVLSDIRGRVMDVLVELVPIRIAYHFIKKIGLHREFLVHFGPRAAACRIIHDQGTEEVLFWVSLVQKQLQRAIARERIWSRLSSSETIEVLDKDLAVFGFFIALGRKTQQYLYSNNFEAVPEPIEELIRHLIGGSVLYYPQLSAISSYQLLVQKQLQRAIARERIWSRLTSSETIEVLDKDLAVFGFFIALGRKTQQYLYSNNFEAVPEPIEELIRHLIGGSVLYYPQLSAISSYQLYVEVVCEELDWLPFYPGVENLRHSPGHRSKQGPPNEEAITIALDVSLHWFQSFIKYSKWVENPSNVKAARFLSRGKMMIENSETNFVKIGGSRRNATPRKDLDSLDKVLESVDEALLRLEELLQERDVSSFNPGKEHLKAACSDLEKIRKLKKEAEFLEVSFRAKADSLRQDNTPPEATEIQRFELIRNELKELEMQARRGAKRFNDEQEINTMDVLAEYSSDSKGMQVVKVQEKENFVGKSISRFKETTTGILLGTQLLAIDVAAATGLLIRVLTGDELTEKQKQGLRRTLTDLASVVPIGFLMLLPVTPVGHAAMLAAIQRYIPSLIPSAYGPERLDLLRQLKKVKELDTSDVDPTISSAKP</sequence>
<dbReference type="Proteomes" id="UP000245207">
    <property type="component" value="Unassembled WGS sequence"/>
</dbReference>
<proteinExistence type="predicted"/>
<evidence type="ECO:0000313" key="3">
    <source>
        <dbReference type="Proteomes" id="UP000245207"/>
    </source>
</evidence>
<dbReference type="PANTHER" id="PTHR14009:SF9">
    <property type="entry name" value="LETM1-LIKE PROTEIN"/>
    <property type="match status" value="1"/>
</dbReference>
<reference evidence="2 3" key="1">
    <citation type="journal article" date="2018" name="Mol. Plant">
        <title>The genome of Artemisia annua provides insight into the evolution of Asteraceae family and artemisinin biosynthesis.</title>
        <authorList>
            <person name="Shen Q."/>
            <person name="Zhang L."/>
            <person name="Liao Z."/>
            <person name="Wang S."/>
            <person name="Yan T."/>
            <person name="Shi P."/>
            <person name="Liu M."/>
            <person name="Fu X."/>
            <person name="Pan Q."/>
            <person name="Wang Y."/>
            <person name="Lv Z."/>
            <person name="Lu X."/>
            <person name="Zhang F."/>
            <person name="Jiang W."/>
            <person name="Ma Y."/>
            <person name="Chen M."/>
            <person name="Hao X."/>
            <person name="Li L."/>
            <person name="Tang Y."/>
            <person name="Lv G."/>
            <person name="Zhou Y."/>
            <person name="Sun X."/>
            <person name="Brodelius P.E."/>
            <person name="Rose J.K.C."/>
            <person name="Tang K."/>
        </authorList>
    </citation>
    <scope>NUCLEOTIDE SEQUENCE [LARGE SCALE GENOMIC DNA]</scope>
    <source>
        <strain evidence="3">cv. Huhao1</strain>
        <tissue evidence="2">Leaf</tissue>
    </source>
</reference>
<dbReference type="InterPro" id="IPR044202">
    <property type="entry name" value="LETM1/MDM38-like"/>
</dbReference>
<evidence type="ECO:0000256" key="1">
    <source>
        <dbReference type="SAM" id="Phobius"/>
    </source>
</evidence>
<protein>
    <submittedName>
        <fullName evidence="2">Uncharacterized protein</fullName>
    </submittedName>
</protein>
<keyword evidence="3" id="KW-1185">Reference proteome</keyword>
<dbReference type="GO" id="GO:0005743">
    <property type="term" value="C:mitochondrial inner membrane"/>
    <property type="evidence" value="ECO:0007669"/>
    <property type="project" value="InterPro"/>
</dbReference>
<keyword evidence="1" id="KW-0472">Membrane</keyword>
<gene>
    <name evidence="2" type="ORF">CTI12_AA135440</name>
</gene>
<dbReference type="EMBL" id="PKPP01000954">
    <property type="protein sequence ID" value="PWA87061.1"/>
    <property type="molecule type" value="Genomic_DNA"/>
</dbReference>
<keyword evidence="1" id="KW-0812">Transmembrane</keyword>
<dbReference type="GO" id="GO:0030003">
    <property type="term" value="P:intracellular monoatomic cation homeostasis"/>
    <property type="evidence" value="ECO:0007669"/>
    <property type="project" value="TreeGrafter"/>
</dbReference>
<name>A0A2U1PMR8_ARTAN</name>
<comment type="caution">
    <text evidence="2">The sequence shown here is derived from an EMBL/GenBank/DDBJ whole genome shotgun (WGS) entry which is preliminary data.</text>
</comment>
<feature type="transmembrane region" description="Helical" evidence="1">
    <location>
        <begin position="842"/>
        <end position="868"/>
    </location>
</feature>
<dbReference type="STRING" id="35608.A0A2U1PMR8"/>